<dbReference type="SUPFAM" id="SSF48371">
    <property type="entry name" value="ARM repeat"/>
    <property type="match status" value="1"/>
</dbReference>
<keyword evidence="1" id="KW-0547">Nucleotide-binding</keyword>
<comment type="similarity">
    <text evidence="1">Belongs to the PI3/PI4-kinase family.</text>
</comment>
<dbReference type="PANTHER" id="PTHR11139:SF9">
    <property type="entry name" value="SERINE_THREONINE-PROTEIN KINASE MTOR"/>
    <property type="match status" value="1"/>
</dbReference>
<dbReference type="GO" id="GO:0016242">
    <property type="term" value="P:negative regulation of macroautophagy"/>
    <property type="evidence" value="ECO:0007669"/>
    <property type="project" value="TreeGrafter"/>
</dbReference>
<sequence>MTGCVEFLMSCLKKERERPVAFRAVGQMVLVLKDRMDLQPVIQMVKTNLPIGKDVGGKRGSRGIIVPDPAVFLCISMLARAVGPNIEVEIRPVLDQIFALGLSIELTNALKVLAREIPSLQKDIQDEEVRECVLLSLDEKFDTHLAQAENLTSLFIAIYDGVFRIRELAMCTIGRLSNLNPAYVMPTLRKVLIQILTELEYSGIGRNKEQSARLLGHLIANGPKLVKPYQQPILKVLIPKLKEPGVNPNVTVNIMAAIGELAQVAGVGLRPWVKELCPIIMEMLQDASSVPKREVALWTLGQVVENAGYVIEPYYEYPDLLDVLFNFLKTEQTPAIRREVIRVLGLLGALDPHKHKVRKGRTLRNTMGMPISKPMDKGSKGTGGPADSASELLVQISGNNLDDFYPAVAISSLMKILKDQSLSQHHVMAIQALGFIFKSLGMKSVPYLPQVM</sequence>
<feature type="domain" description="Serine/threonine-protein kinase mTOR" evidence="3">
    <location>
        <begin position="310"/>
        <end position="452"/>
    </location>
</feature>
<organism evidence="4">
    <name type="scientific">Amphimedon queenslandica</name>
    <name type="common">Sponge</name>
    <dbReference type="NCBI Taxonomy" id="400682"/>
    <lineage>
        <taxon>Eukaryota</taxon>
        <taxon>Metazoa</taxon>
        <taxon>Porifera</taxon>
        <taxon>Demospongiae</taxon>
        <taxon>Heteroscleromorpha</taxon>
        <taxon>Haplosclerida</taxon>
        <taxon>Niphatidae</taxon>
        <taxon>Amphimedon</taxon>
    </lineage>
</organism>
<evidence type="ECO:0000313" key="4">
    <source>
        <dbReference type="EnsemblMetazoa" id="Aqu2.1.14792_001"/>
    </source>
</evidence>
<protein>
    <recommendedName>
        <fullName evidence="1">Serine/threonine-protein kinase TOR</fullName>
        <ecNumber evidence="1">2.7.11.1</ecNumber>
    </recommendedName>
</protein>
<keyword evidence="1" id="KW-0723">Serine/threonine-protein kinase</keyword>
<evidence type="ECO:0000256" key="2">
    <source>
        <dbReference type="SAM" id="MobiDB-lite"/>
    </source>
</evidence>
<accession>A0A1X7TJN2</accession>
<dbReference type="eggNOG" id="KOG0891">
    <property type="taxonomic scope" value="Eukaryota"/>
</dbReference>
<dbReference type="OrthoDB" id="2250022at2759"/>
<dbReference type="GO" id="GO:0031932">
    <property type="term" value="C:TORC2 complex"/>
    <property type="evidence" value="ECO:0007669"/>
    <property type="project" value="TreeGrafter"/>
</dbReference>
<dbReference type="EC" id="2.7.11.1" evidence="1"/>
<feature type="region of interest" description="Disordered" evidence="2">
    <location>
        <begin position="366"/>
        <end position="386"/>
    </location>
</feature>
<proteinExistence type="inferred from homology"/>
<dbReference type="InterPro" id="IPR024585">
    <property type="entry name" value="mTOR_dom"/>
</dbReference>
<dbReference type="GO" id="GO:0031931">
    <property type="term" value="C:TORC1 complex"/>
    <property type="evidence" value="ECO:0007669"/>
    <property type="project" value="TreeGrafter"/>
</dbReference>
<dbReference type="GO" id="GO:0005524">
    <property type="term" value="F:ATP binding"/>
    <property type="evidence" value="ECO:0007669"/>
    <property type="project" value="UniProtKB-KW"/>
</dbReference>
<dbReference type="AlphaFoldDB" id="A0A1X7TJN2"/>
<dbReference type="GO" id="GO:0005634">
    <property type="term" value="C:nucleus"/>
    <property type="evidence" value="ECO:0007669"/>
    <property type="project" value="TreeGrafter"/>
</dbReference>
<dbReference type="SMART" id="SM01346">
    <property type="entry name" value="DUF3385"/>
    <property type="match status" value="1"/>
</dbReference>
<comment type="catalytic activity">
    <reaction evidence="1">
        <text>L-threonyl-[protein] + ATP = O-phospho-L-threonyl-[protein] + ADP + H(+)</text>
        <dbReference type="Rhea" id="RHEA:46608"/>
        <dbReference type="Rhea" id="RHEA-COMP:11060"/>
        <dbReference type="Rhea" id="RHEA-COMP:11605"/>
        <dbReference type="ChEBI" id="CHEBI:15378"/>
        <dbReference type="ChEBI" id="CHEBI:30013"/>
        <dbReference type="ChEBI" id="CHEBI:30616"/>
        <dbReference type="ChEBI" id="CHEBI:61977"/>
        <dbReference type="ChEBI" id="CHEBI:456216"/>
        <dbReference type="EC" id="2.7.11.1"/>
    </reaction>
</comment>
<dbReference type="GO" id="GO:0005737">
    <property type="term" value="C:cytoplasm"/>
    <property type="evidence" value="ECO:0007669"/>
    <property type="project" value="TreeGrafter"/>
</dbReference>
<dbReference type="EnsemblMetazoa" id="Aqu2.1.14792_001">
    <property type="protein sequence ID" value="Aqu2.1.14792_001"/>
    <property type="gene ID" value="Aqu2.1.14792"/>
</dbReference>
<keyword evidence="1" id="KW-0067">ATP-binding</keyword>
<dbReference type="InterPro" id="IPR016024">
    <property type="entry name" value="ARM-type_fold"/>
</dbReference>
<dbReference type="Gene3D" id="1.25.10.10">
    <property type="entry name" value="Leucine-rich Repeat Variant"/>
    <property type="match status" value="2"/>
</dbReference>
<dbReference type="InParanoid" id="A0A1X7TJN2"/>
<keyword evidence="1" id="KW-0418">Kinase</keyword>
<dbReference type="GO" id="GO:0004674">
    <property type="term" value="F:protein serine/threonine kinase activity"/>
    <property type="evidence" value="ECO:0007669"/>
    <property type="project" value="UniProtKB-KW"/>
</dbReference>
<dbReference type="InterPro" id="IPR050517">
    <property type="entry name" value="DDR_Repair_Kinase"/>
</dbReference>
<keyword evidence="1" id="KW-0808">Transferase</keyword>
<dbReference type="Pfam" id="PF11865">
    <property type="entry name" value="mTOR_dom"/>
    <property type="match status" value="1"/>
</dbReference>
<evidence type="ECO:0000259" key="3">
    <source>
        <dbReference type="SMART" id="SM01346"/>
    </source>
</evidence>
<dbReference type="GO" id="GO:0038202">
    <property type="term" value="P:TORC1 signaling"/>
    <property type="evidence" value="ECO:0007669"/>
    <property type="project" value="TreeGrafter"/>
</dbReference>
<dbReference type="STRING" id="400682.A0A1X7TJN2"/>
<reference evidence="4" key="1">
    <citation type="submission" date="2017-05" db="UniProtKB">
        <authorList>
            <consortium name="EnsemblMetazoa"/>
        </authorList>
    </citation>
    <scope>IDENTIFICATION</scope>
</reference>
<evidence type="ECO:0000256" key="1">
    <source>
        <dbReference type="RuleBase" id="RU364109"/>
    </source>
</evidence>
<dbReference type="InterPro" id="IPR011989">
    <property type="entry name" value="ARM-like"/>
</dbReference>
<dbReference type="PANTHER" id="PTHR11139">
    <property type="entry name" value="ATAXIA TELANGIECTASIA MUTATED ATM -RELATED"/>
    <property type="match status" value="1"/>
</dbReference>
<name>A0A1X7TJN2_AMPQE</name>